<keyword evidence="1" id="KW-1133">Transmembrane helix</keyword>
<evidence type="ECO:0000313" key="3">
    <source>
        <dbReference type="Proteomes" id="UP000222542"/>
    </source>
</evidence>
<dbReference type="Gramene" id="PHT94432">
    <property type="protein sequence ID" value="PHT94432"/>
    <property type="gene ID" value="T459_02314"/>
</dbReference>
<accession>A0A2G3AJN2</accession>
<reference evidence="2 3" key="1">
    <citation type="journal article" date="2014" name="Nat. Genet.">
        <title>Genome sequence of the hot pepper provides insights into the evolution of pungency in Capsicum species.</title>
        <authorList>
            <person name="Kim S."/>
            <person name="Park M."/>
            <person name="Yeom S.I."/>
            <person name="Kim Y.M."/>
            <person name="Lee J.M."/>
            <person name="Lee H.A."/>
            <person name="Seo E."/>
            <person name="Choi J."/>
            <person name="Cheong K."/>
            <person name="Kim K.T."/>
            <person name="Jung K."/>
            <person name="Lee G.W."/>
            <person name="Oh S.K."/>
            <person name="Bae C."/>
            <person name="Kim S.B."/>
            <person name="Lee H.Y."/>
            <person name="Kim S.Y."/>
            <person name="Kim M.S."/>
            <person name="Kang B.C."/>
            <person name="Jo Y.D."/>
            <person name="Yang H.B."/>
            <person name="Jeong H.J."/>
            <person name="Kang W.H."/>
            <person name="Kwon J.K."/>
            <person name="Shin C."/>
            <person name="Lim J.Y."/>
            <person name="Park J.H."/>
            <person name="Huh J.H."/>
            <person name="Kim J.S."/>
            <person name="Kim B.D."/>
            <person name="Cohen O."/>
            <person name="Paran I."/>
            <person name="Suh M.C."/>
            <person name="Lee S.B."/>
            <person name="Kim Y.K."/>
            <person name="Shin Y."/>
            <person name="Noh S.J."/>
            <person name="Park J."/>
            <person name="Seo Y.S."/>
            <person name="Kwon S.Y."/>
            <person name="Kim H.A."/>
            <person name="Park J.M."/>
            <person name="Kim H.J."/>
            <person name="Choi S.B."/>
            <person name="Bosland P.W."/>
            <person name="Reeves G."/>
            <person name="Jo S.H."/>
            <person name="Lee B.W."/>
            <person name="Cho H.T."/>
            <person name="Choi H.S."/>
            <person name="Lee M.S."/>
            <person name="Yu Y."/>
            <person name="Do Choi Y."/>
            <person name="Park B.S."/>
            <person name="van Deynze A."/>
            <person name="Ashrafi H."/>
            <person name="Hill T."/>
            <person name="Kim W.T."/>
            <person name="Pai H.S."/>
            <person name="Ahn H.K."/>
            <person name="Yeam I."/>
            <person name="Giovannoni J.J."/>
            <person name="Rose J.K."/>
            <person name="Sorensen I."/>
            <person name="Lee S.J."/>
            <person name="Kim R.W."/>
            <person name="Choi I.Y."/>
            <person name="Choi B.S."/>
            <person name="Lim J.S."/>
            <person name="Lee Y.H."/>
            <person name="Choi D."/>
        </authorList>
    </citation>
    <scope>NUCLEOTIDE SEQUENCE [LARGE SCALE GENOMIC DNA]</scope>
    <source>
        <strain evidence="3">cv. CM334</strain>
    </source>
</reference>
<evidence type="ECO:0000256" key="1">
    <source>
        <dbReference type="SAM" id="Phobius"/>
    </source>
</evidence>
<dbReference type="PANTHER" id="PTHR48302">
    <property type="entry name" value="ULP1 PROTEASE FAMILY, C-TERMINAL CATALYTIC DOMAIN CONTAINING PROTEIN"/>
    <property type="match status" value="1"/>
</dbReference>
<reference evidence="2 3" key="2">
    <citation type="journal article" date="2017" name="Genome Biol.">
        <title>New reference genome sequences of hot pepper reveal the massive evolution of plant disease-resistance genes by retroduplication.</title>
        <authorList>
            <person name="Kim S."/>
            <person name="Park J."/>
            <person name="Yeom S.I."/>
            <person name="Kim Y.M."/>
            <person name="Seo E."/>
            <person name="Kim K.T."/>
            <person name="Kim M.S."/>
            <person name="Lee J.M."/>
            <person name="Cheong K."/>
            <person name="Shin H.S."/>
            <person name="Kim S.B."/>
            <person name="Han K."/>
            <person name="Lee J."/>
            <person name="Park M."/>
            <person name="Lee H.A."/>
            <person name="Lee H.Y."/>
            <person name="Lee Y."/>
            <person name="Oh S."/>
            <person name="Lee J.H."/>
            <person name="Choi E."/>
            <person name="Choi E."/>
            <person name="Lee S.E."/>
            <person name="Jeon J."/>
            <person name="Kim H."/>
            <person name="Choi G."/>
            <person name="Song H."/>
            <person name="Lee J."/>
            <person name="Lee S.C."/>
            <person name="Kwon J.K."/>
            <person name="Lee H.Y."/>
            <person name="Koo N."/>
            <person name="Hong Y."/>
            <person name="Kim R.W."/>
            <person name="Kang W.H."/>
            <person name="Huh J.H."/>
            <person name="Kang B.C."/>
            <person name="Yang T.J."/>
            <person name="Lee Y.H."/>
            <person name="Bennetzen J.L."/>
            <person name="Choi D."/>
        </authorList>
    </citation>
    <scope>NUCLEOTIDE SEQUENCE [LARGE SCALE GENOMIC DNA]</scope>
    <source>
        <strain evidence="3">cv. CM334</strain>
    </source>
</reference>
<organism evidence="2 3">
    <name type="scientific">Capsicum annuum</name>
    <name type="common">Capsicum pepper</name>
    <dbReference type="NCBI Taxonomy" id="4072"/>
    <lineage>
        <taxon>Eukaryota</taxon>
        <taxon>Viridiplantae</taxon>
        <taxon>Streptophyta</taxon>
        <taxon>Embryophyta</taxon>
        <taxon>Tracheophyta</taxon>
        <taxon>Spermatophyta</taxon>
        <taxon>Magnoliopsida</taxon>
        <taxon>eudicotyledons</taxon>
        <taxon>Gunneridae</taxon>
        <taxon>Pentapetalae</taxon>
        <taxon>asterids</taxon>
        <taxon>lamiids</taxon>
        <taxon>Solanales</taxon>
        <taxon>Solanaceae</taxon>
        <taxon>Solanoideae</taxon>
        <taxon>Capsiceae</taxon>
        <taxon>Capsicum</taxon>
    </lineage>
</organism>
<dbReference type="Proteomes" id="UP000222542">
    <property type="component" value="Unassembled WGS sequence"/>
</dbReference>
<keyword evidence="3" id="KW-1185">Reference proteome</keyword>
<sequence length="291" mass="33466">MKTKSSSFTFQGFHLALQIWFYEYCLDIDNCVANWVGSQTPRILNWESSEELIFITISRVQYSSGTTMRIIFFSGTIKYFIFMYVQVFKEMIEYRNKVDSQFNGMREFVDEFIKLILNELRSVKQQSSEFVGKENVDVDLQIPSASKKQDEVLVDPVIEKYSFGDDVSVRLDVSNNEVVNNPVNDQSPLDDIFFFTKSQVVALEPIFRVLETPKNKAYITSPIMFDKSLIGHHCGSSLEFDNWENGPWRDALLSRSFTGKCQLGTGTASRCGLIALAYWKLTIVIWLVSTM</sequence>
<protein>
    <submittedName>
        <fullName evidence="2">Uncharacterized protein</fullName>
    </submittedName>
</protein>
<dbReference type="AlphaFoldDB" id="A0A2G3AJN2"/>
<feature type="transmembrane region" description="Helical" evidence="1">
    <location>
        <begin position="70"/>
        <end position="88"/>
    </location>
</feature>
<name>A0A2G3AJN2_CAPAN</name>
<gene>
    <name evidence="2" type="ORF">T459_02314</name>
</gene>
<comment type="caution">
    <text evidence="2">The sequence shown here is derived from an EMBL/GenBank/DDBJ whole genome shotgun (WGS) entry which is preliminary data.</text>
</comment>
<keyword evidence="1" id="KW-0472">Membrane</keyword>
<evidence type="ECO:0000313" key="2">
    <source>
        <dbReference type="EMBL" id="PHT94432.1"/>
    </source>
</evidence>
<keyword evidence="1" id="KW-0812">Transmembrane</keyword>
<dbReference type="PANTHER" id="PTHR48302:SF2">
    <property type="entry name" value="DUF1985 DOMAIN-CONTAINING PROTEIN"/>
    <property type="match status" value="1"/>
</dbReference>
<proteinExistence type="predicted"/>
<dbReference type="EMBL" id="AYRZ02000001">
    <property type="protein sequence ID" value="PHT94432.1"/>
    <property type="molecule type" value="Genomic_DNA"/>
</dbReference>